<name>A0A7J7JMJ5_BUGNE</name>
<evidence type="ECO:0000313" key="4">
    <source>
        <dbReference type="Proteomes" id="UP000593567"/>
    </source>
</evidence>
<dbReference type="EMBL" id="VXIV02002112">
    <property type="protein sequence ID" value="KAF6027295.1"/>
    <property type="molecule type" value="Genomic_DNA"/>
</dbReference>
<keyword evidence="4" id="KW-1185">Reference proteome</keyword>
<feature type="compositionally biased region" description="Low complexity" evidence="1">
    <location>
        <begin position="49"/>
        <end position="60"/>
    </location>
</feature>
<keyword evidence="2" id="KW-0812">Transmembrane</keyword>
<keyword evidence="2" id="KW-1133">Transmembrane helix</keyword>
<proteinExistence type="predicted"/>
<comment type="caution">
    <text evidence="3">The sequence shown here is derived from an EMBL/GenBank/DDBJ whole genome shotgun (WGS) entry which is preliminary data.</text>
</comment>
<feature type="compositionally biased region" description="Basic and acidic residues" evidence="1">
    <location>
        <begin position="66"/>
        <end position="76"/>
    </location>
</feature>
<feature type="region of interest" description="Disordered" evidence="1">
    <location>
        <begin position="49"/>
        <end position="78"/>
    </location>
</feature>
<sequence>MSIPEIVAVHLIRRYNDTVSTVTAKPEPTMVTDSTNSYTPGHGHIVVTDSSTTADTTSAVENTKSNQDKKSVHESNESSSRSLIYNELTVIISSSVAAIAVLLLVLVIVILIVKRRKLKLQTDLQSESLFTSRRFSTVSQLSEVSVTGGHRLSHTP</sequence>
<dbReference type="AlphaFoldDB" id="A0A7J7JMJ5"/>
<accession>A0A7J7JMJ5</accession>
<feature type="transmembrane region" description="Helical" evidence="2">
    <location>
        <begin position="88"/>
        <end position="113"/>
    </location>
</feature>
<reference evidence="3" key="1">
    <citation type="submission" date="2020-06" db="EMBL/GenBank/DDBJ databases">
        <title>Draft genome of Bugula neritina, a colonial animal packing powerful symbionts and potential medicines.</title>
        <authorList>
            <person name="Rayko M."/>
        </authorList>
    </citation>
    <scope>NUCLEOTIDE SEQUENCE [LARGE SCALE GENOMIC DNA]</scope>
    <source>
        <strain evidence="3">Kwan_BN1</strain>
    </source>
</reference>
<gene>
    <name evidence="3" type="ORF">EB796_014409</name>
</gene>
<dbReference type="Proteomes" id="UP000593567">
    <property type="component" value="Unassembled WGS sequence"/>
</dbReference>
<evidence type="ECO:0000256" key="1">
    <source>
        <dbReference type="SAM" id="MobiDB-lite"/>
    </source>
</evidence>
<evidence type="ECO:0000256" key="2">
    <source>
        <dbReference type="SAM" id="Phobius"/>
    </source>
</evidence>
<evidence type="ECO:0000313" key="3">
    <source>
        <dbReference type="EMBL" id="KAF6027295.1"/>
    </source>
</evidence>
<protein>
    <submittedName>
        <fullName evidence="3">Uncharacterized protein</fullName>
    </submittedName>
</protein>
<organism evidence="3 4">
    <name type="scientific">Bugula neritina</name>
    <name type="common">Brown bryozoan</name>
    <name type="synonym">Sertularia neritina</name>
    <dbReference type="NCBI Taxonomy" id="10212"/>
    <lineage>
        <taxon>Eukaryota</taxon>
        <taxon>Metazoa</taxon>
        <taxon>Spiralia</taxon>
        <taxon>Lophotrochozoa</taxon>
        <taxon>Bryozoa</taxon>
        <taxon>Gymnolaemata</taxon>
        <taxon>Cheilostomatida</taxon>
        <taxon>Flustrina</taxon>
        <taxon>Buguloidea</taxon>
        <taxon>Bugulidae</taxon>
        <taxon>Bugula</taxon>
    </lineage>
</organism>
<keyword evidence="2" id="KW-0472">Membrane</keyword>